<evidence type="ECO:0000259" key="2">
    <source>
        <dbReference type="Pfam" id="PF20236"/>
    </source>
</evidence>
<dbReference type="EMBL" id="KB467942">
    <property type="protein sequence ID" value="PCH38414.1"/>
    <property type="molecule type" value="Genomic_DNA"/>
</dbReference>
<gene>
    <name evidence="3" type="ORF">WOLCODRAFT_66498</name>
</gene>
<dbReference type="OMA" id="ERKWCLQ"/>
<feature type="domain" description="DUF6593" evidence="2">
    <location>
        <begin position="8"/>
        <end position="174"/>
    </location>
</feature>
<proteinExistence type="predicted"/>
<dbReference type="Proteomes" id="UP000218811">
    <property type="component" value="Unassembled WGS sequence"/>
</dbReference>
<evidence type="ECO:0000256" key="1">
    <source>
        <dbReference type="SAM" id="MobiDB-lite"/>
    </source>
</evidence>
<dbReference type="Pfam" id="PF20236">
    <property type="entry name" value="DUF6593"/>
    <property type="match status" value="1"/>
</dbReference>
<reference evidence="3 4" key="1">
    <citation type="journal article" date="2012" name="Science">
        <title>The Paleozoic origin of enzymatic lignin decomposition reconstructed from 31 fungal genomes.</title>
        <authorList>
            <person name="Floudas D."/>
            <person name="Binder M."/>
            <person name="Riley R."/>
            <person name="Barry K."/>
            <person name="Blanchette R.A."/>
            <person name="Henrissat B."/>
            <person name="Martinez A.T."/>
            <person name="Otillar R."/>
            <person name="Spatafora J.W."/>
            <person name="Yadav J.S."/>
            <person name="Aerts A."/>
            <person name="Benoit I."/>
            <person name="Boyd A."/>
            <person name="Carlson A."/>
            <person name="Copeland A."/>
            <person name="Coutinho P.M."/>
            <person name="de Vries R.P."/>
            <person name="Ferreira P."/>
            <person name="Findley K."/>
            <person name="Foster B."/>
            <person name="Gaskell J."/>
            <person name="Glotzer D."/>
            <person name="Gorecki P."/>
            <person name="Heitman J."/>
            <person name="Hesse C."/>
            <person name="Hori C."/>
            <person name="Igarashi K."/>
            <person name="Jurgens J.A."/>
            <person name="Kallen N."/>
            <person name="Kersten P."/>
            <person name="Kohler A."/>
            <person name="Kuees U."/>
            <person name="Kumar T.K.A."/>
            <person name="Kuo A."/>
            <person name="LaButti K."/>
            <person name="Larrondo L.F."/>
            <person name="Lindquist E."/>
            <person name="Ling A."/>
            <person name="Lombard V."/>
            <person name="Lucas S."/>
            <person name="Lundell T."/>
            <person name="Martin R."/>
            <person name="McLaughlin D.J."/>
            <person name="Morgenstern I."/>
            <person name="Morin E."/>
            <person name="Murat C."/>
            <person name="Nagy L.G."/>
            <person name="Nolan M."/>
            <person name="Ohm R.A."/>
            <person name="Patyshakuliyeva A."/>
            <person name="Rokas A."/>
            <person name="Ruiz-Duenas F.J."/>
            <person name="Sabat G."/>
            <person name="Salamov A."/>
            <person name="Samejima M."/>
            <person name="Schmutz J."/>
            <person name="Slot J.C."/>
            <person name="St John F."/>
            <person name="Stenlid J."/>
            <person name="Sun H."/>
            <person name="Sun S."/>
            <person name="Syed K."/>
            <person name="Tsang A."/>
            <person name="Wiebenga A."/>
            <person name="Young D."/>
            <person name="Pisabarro A."/>
            <person name="Eastwood D.C."/>
            <person name="Martin F."/>
            <person name="Cullen D."/>
            <person name="Grigoriev I.V."/>
            <person name="Hibbett D.S."/>
        </authorList>
    </citation>
    <scope>NUCLEOTIDE SEQUENCE [LARGE SCALE GENOMIC DNA]</scope>
    <source>
        <strain evidence="3 4">MD-104</strain>
    </source>
</reference>
<accession>A0A2H3JP56</accession>
<name>A0A2H3JP56_WOLCO</name>
<protein>
    <recommendedName>
        <fullName evidence="2">DUF6593 domain-containing protein</fullName>
    </recommendedName>
</protein>
<feature type="region of interest" description="Disordered" evidence="1">
    <location>
        <begin position="178"/>
        <end position="199"/>
    </location>
</feature>
<evidence type="ECO:0000313" key="3">
    <source>
        <dbReference type="EMBL" id="PCH38414.1"/>
    </source>
</evidence>
<dbReference type="OrthoDB" id="2798132at2759"/>
<keyword evidence="4" id="KW-1185">Reference proteome</keyword>
<dbReference type="AlphaFoldDB" id="A0A2H3JP56"/>
<evidence type="ECO:0000313" key="4">
    <source>
        <dbReference type="Proteomes" id="UP000218811"/>
    </source>
</evidence>
<sequence>MNLYLVPNDPELMTLVSANGVAQYQVTTTKPHIIGGHYVSRIRRPAETECESFVAEINWRKWGSHSIVRSYVFDGSEQELLVKELLYKNRKGFSTTRYFLGNDDEVYKWKVVKGVGLVLTDSNTGKEVARYTQDVVKEGFFRGEKKWYLRIQPATLDIDMVVVTFMIMEKKRRDKVTDHQAMRVSEHDEEPGEGGGIEA</sequence>
<dbReference type="InterPro" id="IPR046528">
    <property type="entry name" value="DUF6593"/>
</dbReference>
<organism evidence="3 4">
    <name type="scientific">Wolfiporia cocos (strain MD-104)</name>
    <name type="common">Brown rot fungus</name>
    <dbReference type="NCBI Taxonomy" id="742152"/>
    <lineage>
        <taxon>Eukaryota</taxon>
        <taxon>Fungi</taxon>
        <taxon>Dikarya</taxon>
        <taxon>Basidiomycota</taxon>
        <taxon>Agaricomycotina</taxon>
        <taxon>Agaricomycetes</taxon>
        <taxon>Polyporales</taxon>
        <taxon>Phaeolaceae</taxon>
        <taxon>Wolfiporia</taxon>
    </lineage>
</organism>